<gene>
    <name evidence="3" type="ORF">GSTUAT00002040001</name>
</gene>
<dbReference type="Proteomes" id="UP001412239">
    <property type="component" value="Unassembled WGS sequence"/>
</dbReference>
<sequence length="298" mass="33686">MSSSRSHFRNVEFYDPANPGSDALGGFIQNGSVTEADFLHMLGIVLVVETPIRVQHRISRHVVSVINSRLAIGTYDIYCDSPVQLSNEPWIHRVISYNVSGREDAFRDGIRARDGRCVISGVINMSAPFRWASFEAAHVFPLGSENLWIEWGYGQYITDMDDTVGVSRINSCQNGFLLSQHIHGLFDQYLLSVNPDVGDADHPQQDGYKITVFDNDIYGMDGRTLDPVCRDPSDPHRVSDQLLRWHFRQSVLANMRRAGEPVFESDFPPGTDMMREIQRGPYAKERLELEVAVRLKGL</sequence>
<dbReference type="Pfam" id="PF25324">
    <property type="entry name" value="DUF7881"/>
    <property type="match status" value="1"/>
</dbReference>
<accession>A0A292Q212</accession>
<feature type="non-terminal residue" evidence="3">
    <location>
        <position position="1"/>
    </location>
</feature>
<dbReference type="EMBL" id="LN890966">
    <property type="protein sequence ID" value="CUS13829.1"/>
    <property type="molecule type" value="Genomic_DNA"/>
</dbReference>
<organism evidence="3 4">
    <name type="scientific">Tuber aestivum</name>
    <name type="common">summer truffle</name>
    <dbReference type="NCBI Taxonomy" id="59557"/>
    <lineage>
        <taxon>Eukaryota</taxon>
        <taxon>Fungi</taxon>
        <taxon>Dikarya</taxon>
        <taxon>Ascomycota</taxon>
        <taxon>Pezizomycotina</taxon>
        <taxon>Pezizomycetes</taxon>
        <taxon>Pezizales</taxon>
        <taxon>Tuberaceae</taxon>
        <taxon>Tuber</taxon>
    </lineage>
</organism>
<proteinExistence type="predicted"/>
<evidence type="ECO:0000259" key="1">
    <source>
        <dbReference type="Pfam" id="PF13391"/>
    </source>
</evidence>
<evidence type="ECO:0000313" key="3">
    <source>
        <dbReference type="EMBL" id="CUS13829.1"/>
    </source>
</evidence>
<dbReference type="AlphaFoldDB" id="A0A292Q212"/>
<feature type="domain" description="DUF7881" evidence="2">
    <location>
        <begin position="9"/>
        <end position="84"/>
    </location>
</feature>
<name>A0A292Q212_9PEZI</name>
<reference evidence="3" key="1">
    <citation type="submission" date="2015-10" db="EMBL/GenBank/DDBJ databases">
        <authorList>
            <person name="Regsiter A."/>
            <person name="william w."/>
        </authorList>
    </citation>
    <scope>NUCLEOTIDE SEQUENCE</scope>
    <source>
        <strain evidence="3">Montdore</strain>
    </source>
</reference>
<evidence type="ECO:0000259" key="2">
    <source>
        <dbReference type="Pfam" id="PF25324"/>
    </source>
</evidence>
<dbReference type="InterPro" id="IPR057203">
    <property type="entry name" value="DUF7881"/>
</dbReference>
<evidence type="ECO:0000313" key="4">
    <source>
        <dbReference type="Proteomes" id="UP001412239"/>
    </source>
</evidence>
<keyword evidence="4" id="KW-1185">Reference proteome</keyword>
<dbReference type="Pfam" id="PF13391">
    <property type="entry name" value="HNH_2"/>
    <property type="match status" value="1"/>
</dbReference>
<dbReference type="InterPro" id="IPR003615">
    <property type="entry name" value="HNH_nuc"/>
</dbReference>
<feature type="domain" description="HNH nuclease" evidence="1">
    <location>
        <begin position="117"/>
        <end position="194"/>
    </location>
</feature>
<protein>
    <submittedName>
        <fullName evidence="3">Uncharacterized protein</fullName>
    </submittedName>
</protein>